<name>A0A1D6P7X1_MAIZE</name>
<reference evidence="1" key="1">
    <citation type="submission" date="2015-12" db="EMBL/GenBank/DDBJ databases">
        <title>Update maize B73 reference genome by single molecule sequencing technologies.</title>
        <authorList>
            <consortium name="Maize Genome Sequencing Project"/>
            <person name="Ware D."/>
        </authorList>
    </citation>
    <scope>NUCLEOTIDE SEQUENCE</scope>
    <source>
        <tissue evidence="1">Seedling</tissue>
    </source>
</reference>
<proteinExistence type="predicted"/>
<accession>A0A1D6P7X1</accession>
<keyword evidence="1" id="KW-0548">Nucleotidyltransferase</keyword>
<dbReference type="GO" id="GO:0016779">
    <property type="term" value="F:nucleotidyltransferase activity"/>
    <property type="evidence" value="ECO:0007669"/>
    <property type="project" value="UniProtKB-KW"/>
</dbReference>
<dbReference type="InParanoid" id="A0A1D6P7X1"/>
<dbReference type="InterPro" id="IPR052191">
    <property type="entry name" value="tRNA_ntf/polyA_polymerase_I"/>
</dbReference>
<evidence type="ECO:0000313" key="1">
    <source>
        <dbReference type="EMBL" id="AQL05925.1"/>
    </source>
</evidence>
<dbReference type="STRING" id="4577.A0A1D6P7X1"/>
<dbReference type="AlphaFoldDB" id="A0A1D6P7X1"/>
<organism evidence="1">
    <name type="scientific">Zea mays</name>
    <name type="common">Maize</name>
    <dbReference type="NCBI Taxonomy" id="4577"/>
    <lineage>
        <taxon>Eukaryota</taxon>
        <taxon>Viridiplantae</taxon>
        <taxon>Streptophyta</taxon>
        <taxon>Embryophyta</taxon>
        <taxon>Tracheophyta</taxon>
        <taxon>Spermatophyta</taxon>
        <taxon>Magnoliopsida</taxon>
        <taxon>Liliopsida</taxon>
        <taxon>Poales</taxon>
        <taxon>Poaceae</taxon>
        <taxon>PACMAD clade</taxon>
        <taxon>Panicoideae</taxon>
        <taxon>Andropogonodae</taxon>
        <taxon>Andropogoneae</taxon>
        <taxon>Tripsacinae</taxon>
        <taxon>Zea</taxon>
    </lineage>
</organism>
<dbReference type="PANTHER" id="PTHR43051:SF2">
    <property type="entry name" value="POLYNUCLEOTIDE ADENYLYLTRANSFERASE FAMILY PROTEIN-RELATED"/>
    <property type="match status" value="1"/>
</dbReference>
<keyword evidence="1" id="KW-0808">Transferase</keyword>
<dbReference type="EMBL" id="CM000785">
    <property type="protein sequence ID" value="AQL05925.1"/>
    <property type="molecule type" value="Genomic_DNA"/>
</dbReference>
<dbReference type="PANTHER" id="PTHR43051">
    <property type="entry name" value="POLYNUCLEOTIDE ADENYLYLTRANSFERASE FAMILY PROTEIN"/>
    <property type="match status" value="1"/>
</dbReference>
<sequence length="188" mass="21286">MSLAVDIRKSINRQHDIGFRELLEPKVWTDKHLAGEVQSFAALMKQALTKMTDEYHVANAMAKIHQAPSSDLVSTTNLSLPLLGHENGTDTKLVHTIENNLDIYDNALGFHFISKVFIPLQAYLKVLKFIECVQYGKKERGHEPKRDGMINYHSLSNGTHAEIRNLFTLVVFDTLYPTNTEDENDCSS</sequence>
<gene>
    <name evidence="1" type="ORF">ZEAMMB73_Zm00001d047226</name>
</gene>
<protein>
    <submittedName>
        <fullName evidence="1">Polynucleotide adenylyltransferase family protein</fullName>
    </submittedName>
</protein>